<dbReference type="EMBL" id="JAHLJV010000001">
    <property type="protein sequence ID" value="KAK1600298.1"/>
    <property type="molecule type" value="Genomic_DNA"/>
</dbReference>
<accession>A0AAD8QFE1</accession>
<dbReference type="RefSeq" id="XP_060420794.1">
    <property type="nucleotide sequence ID" value="XM_060550906.1"/>
</dbReference>
<evidence type="ECO:0000313" key="1">
    <source>
        <dbReference type="EMBL" id="KAK1600298.1"/>
    </source>
</evidence>
<sequence length="150" mass="16824">MRYRQRSEREITSCQFCKPRQDRVESRPTTQVRRPLAGGIRPELGCGDAGRLRTVSSLKAVSCIHVSKGQPHSAVGWTQVALRPHRESHLFMCHLVRLAGMVHGRISFSHCNPSVRAYGRVPNPFDLISFHFVSRPAGKPAALPIKLCRC</sequence>
<comment type="caution">
    <text evidence="1">The sequence shown here is derived from an EMBL/GenBank/DDBJ whole genome shotgun (WGS) entry which is preliminary data.</text>
</comment>
<dbReference type="Proteomes" id="UP001230504">
    <property type="component" value="Unassembled WGS sequence"/>
</dbReference>
<gene>
    <name evidence="1" type="ORF">LY79DRAFT_13619</name>
</gene>
<proteinExistence type="predicted"/>
<protein>
    <submittedName>
        <fullName evidence="1">Uncharacterized protein</fullName>
    </submittedName>
</protein>
<name>A0AAD8QFE1_9PEZI</name>
<reference evidence="1" key="1">
    <citation type="submission" date="2021-06" db="EMBL/GenBank/DDBJ databases">
        <title>Comparative genomics, transcriptomics and evolutionary studies reveal genomic signatures of adaptation to plant cell wall in hemibiotrophic fungi.</title>
        <authorList>
            <consortium name="DOE Joint Genome Institute"/>
            <person name="Baroncelli R."/>
            <person name="Diaz J.F."/>
            <person name="Benocci T."/>
            <person name="Peng M."/>
            <person name="Battaglia E."/>
            <person name="Haridas S."/>
            <person name="Andreopoulos W."/>
            <person name="Labutti K."/>
            <person name="Pangilinan J."/>
            <person name="Floch G.L."/>
            <person name="Makela M.R."/>
            <person name="Henrissat B."/>
            <person name="Grigoriev I.V."/>
            <person name="Crouch J.A."/>
            <person name="De Vries R.P."/>
            <person name="Sukno S.A."/>
            <person name="Thon M.R."/>
        </authorList>
    </citation>
    <scope>NUCLEOTIDE SEQUENCE</scope>
    <source>
        <strain evidence="1">CBS 125086</strain>
    </source>
</reference>
<dbReference type="GeneID" id="85435146"/>
<organism evidence="1 2">
    <name type="scientific">Colletotrichum navitas</name>
    <dbReference type="NCBI Taxonomy" id="681940"/>
    <lineage>
        <taxon>Eukaryota</taxon>
        <taxon>Fungi</taxon>
        <taxon>Dikarya</taxon>
        <taxon>Ascomycota</taxon>
        <taxon>Pezizomycotina</taxon>
        <taxon>Sordariomycetes</taxon>
        <taxon>Hypocreomycetidae</taxon>
        <taxon>Glomerellales</taxon>
        <taxon>Glomerellaceae</taxon>
        <taxon>Colletotrichum</taxon>
        <taxon>Colletotrichum graminicola species complex</taxon>
    </lineage>
</organism>
<dbReference type="AlphaFoldDB" id="A0AAD8QFE1"/>
<evidence type="ECO:0000313" key="2">
    <source>
        <dbReference type="Proteomes" id="UP001230504"/>
    </source>
</evidence>
<keyword evidence="2" id="KW-1185">Reference proteome</keyword>